<keyword evidence="1" id="KW-1133">Transmembrane helix</keyword>
<keyword evidence="1" id="KW-0812">Transmembrane</keyword>
<keyword evidence="1" id="KW-0472">Membrane</keyword>
<reference evidence="2" key="1">
    <citation type="submission" date="2015-06" db="EMBL/GenBank/DDBJ databases">
        <authorList>
            <person name="Joergensen T."/>
        </authorList>
    </citation>
    <scope>NUCLEOTIDE SEQUENCE</scope>
    <source>
        <plasmid evidence="2">pRGRH0117</plasmid>
    </source>
</reference>
<sequence length="122" mass="14153">MIRDKINKLSKGAFFCYFVLLFIAIHIVVVMLLPNGAFYLLGFSSASASVVIAYFLSWVFKRKKLKYYDPVVLYFVSAICTIVYQSFFYYDQFGNVKLIGLAWIVLSIYFLFIGFKNDNKNT</sequence>
<feature type="transmembrane region" description="Helical" evidence="1">
    <location>
        <begin position="12"/>
        <end position="32"/>
    </location>
</feature>
<proteinExistence type="predicted"/>
<protein>
    <submittedName>
        <fullName evidence="2">Uncharacterized protein</fullName>
    </submittedName>
</protein>
<name>A0A0H5QCT4_9ZZZZ</name>
<organism evidence="2">
    <name type="scientific">uncultured prokaryote</name>
    <dbReference type="NCBI Taxonomy" id="198431"/>
    <lineage>
        <taxon>unclassified sequences</taxon>
        <taxon>environmental samples</taxon>
    </lineage>
</organism>
<geneLocation type="plasmid" evidence="2">
    <name>pRGRH0117</name>
</geneLocation>
<feature type="transmembrane region" description="Helical" evidence="1">
    <location>
        <begin position="96"/>
        <end position="115"/>
    </location>
</feature>
<evidence type="ECO:0000313" key="2">
    <source>
        <dbReference type="EMBL" id="CRY93967.1"/>
    </source>
</evidence>
<evidence type="ECO:0000256" key="1">
    <source>
        <dbReference type="SAM" id="Phobius"/>
    </source>
</evidence>
<dbReference type="EMBL" id="LN852807">
    <property type="protein sequence ID" value="CRY93967.1"/>
    <property type="molecule type" value="Genomic_DNA"/>
</dbReference>
<reference evidence="2" key="2">
    <citation type="submission" date="2015-07" db="EMBL/GenBank/DDBJ databases">
        <title>Plasmids, circular viruses and viroids from rat gut.</title>
        <authorList>
            <person name="Jorgensen T.J."/>
            <person name="Hansen M.A."/>
            <person name="Xu Z."/>
            <person name="Tabak M.A."/>
            <person name="Sorensen S.J."/>
            <person name="Hansen L.H."/>
        </authorList>
    </citation>
    <scope>NUCLEOTIDE SEQUENCE</scope>
    <source>
        <plasmid evidence="2">pRGRH0117</plasmid>
    </source>
</reference>
<feature type="transmembrane region" description="Helical" evidence="1">
    <location>
        <begin position="71"/>
        <end position="90"/>
    </location>
</feature>
<dbReference type="AlphaFoldDB" id="A0A0H5QCT4"/>
<feature type="transmembrane region" description="Helical" evidence="1">
    <location>
        <begin position="38"/>
        <end position="59"/>
    </location>
</feature>
<keyword evidence="2" id="KW-0614">Plasmid</keyword>
<accession>A0A0H5QCT4</accession>